<reference evidence="8" key="1">
    <citation type="submission" date="2020-05" db="EMBL/GenBank/DDBJ databases">
        <title>Frigoriglobus tundricola gen. nov., sp. nov., a psychrotolerant cellulolytic planctomycete of the family Gemmataceae with two divergent copies of 16S rRNA gene.</title>
        <authorList>
            <person name="Kulichevskaya I.S."/>
            <person name="Ivanova A.A."/>
            <person name="Naumoff D.G."/>
            <person name="Beletsky A.V."/>
            <person name="Rijpstra W.I.C."/>
            <person name="Sinninghe Damste J.S."/>
            <person name="Mardanov A.V."/>
            <person name="Ravin N.V."/>
            <person name="Dedysh S.N."/>
        </authorList>
    </citation>
    <scope>NUCLEOTIDE SEQUENCE [LARGE SCALE GENOMIC DNA]</scope>
    <source>
        <strain evidence="8">PL17</strain>
    </source>
</reference>
<evidence type="ECO:0000256" key="3">
    <source>
        <dbReference type="PROSITE-ProRule" id="PRU00284"/>
    </source>
</evidence>
<evidence type="ECO:0000313" key="7">
    <source>
        <dbReference type="EMBL" id="QJW97680.1"/>
    </source>
</evidence>
<keyword evidence="4" id="KW-0472">Membrane</keyword>
<dbReference type="InterPro" id="IPR004089">
    <property type="entry name" value="MCPsignal_dom"/>
</dbReference>
<feature type="transmembrane region" description="Helical" evidence="4">
    <location>
        <begin position="195"/>
        <end position="219"/>
    </location>
</feature>
<dbReference type="Pfam" id="PF00672">
    <property type="entry name" value="HAMP"/>
    <property type="match status" value="1"/>
</dbReference>
<evidence type="ECO:0000313" key="8">
    <source>
        <dbReference type="Proteomes" id="UP000503447"/>
    </source>
</evidence>
<dbReference type="InterPro" id="IPR003660">
    <property type="entry name" value="HAMP_dom"/>
</dbReference>
<keyword evidence="4" id="KW-0812">Transmembrane</keyword>
<organism evidence="7 8">
    <name type="scientific">Frigoriglobus tundricola</name>
    <dbReference type="NCBI Taxonomy" id="2774151"/>
    <lineage>
        <taxon>Bacteria</taxon>
        <taxon>Pseudomonadati</taxon>
        <taxon>Planctomycetota</taxon>
        <taxon>Planctomycetia</taxon>
        <taxon>Gemmatales</taxon>
        <taxon>Gemmataceae</taxon>
        <taxon>Frigoriglobus</taxon>
    </lineage>
</organism>
<dbReference type="CDD" id="cd06225">
    <property type="entry name" value="HAMP"/>
    <property type="match status" value="1"/>
</dbReference>
<sequence>MIRLRDVSLRTKLHTLLIAYTLTLAAVLVVRVYTINRYSIGGPTYTVLSQRKELIGEMLPPPLLVGRPYLALQELETATDPAEIRRLTGLYKEFEAQYFQRREYWLSKLPREDPTRQAIEVTAHLSAVEFFRLANEEYLPNLRGDAAARAKAMKVLRDQLGPTFREQNRVLQEALKKEEAAVAASEAQTMSDLAFWQSVSLGFAVLALTFFGVVGWLIVRSIARSADLLLVRVRQMTSGAADLTVRLAVEGKDEMGQLAEGINAVVAKIQGIVGKARESSLQLLSTASQIASTARSQEQTVNNLSASTTQVAASVREVSATSKDLSGTMNEVSQTATHAAELATRGRDNTTRMATEMKQLVESTTSVSTKLNMIREKADSINAVVTTITKVADQTNLLSINAAIEAEKAGEYGRGFLVVAREIRRLADQTAVATLDIETMVKQMQDAVSAGVMQMDKFADEVRSGVGQVTKINQMTWEIINEVQSLSGRFQLVNEGMRNQTTGAQQINEAMGQIAEATHRSAQSIKEFERATTTLRASVEGLNQEIAQFKT</sequence>
<dbReference type="GO" id="GO:0006935">
    <property type="term" value="P:chemotaxis"/>
    <property type="evidence" value="ECO:0007669"/>
    <property type="project" value="InterPro"/>
</dbReference>
<dbReference type="PROSITE" id="PS50885">
    <property type="entry name" value="HAMP"/>
    <property type="match status" value="1"/>
</dbReference>
<feature type="transmembrane region" description="Helical" evidence="4">
    <location>
        <begin position="12"/>
        <end position="33"/>
    </location>
</feature>
<dbReference type="Proteomes" id="UP000503447">
    <property type="component" value="Chromosome"/>
</dbReference>
<feature type="domain" description="HAMP" evidence="6">
    <location>
        <begin position="220"/>
        <end position="274"/>
    </location>
</feature>
<dbReference type="SUPFAM" id="SSF58104">
    <property type="entry name" value="Methyl-accepting chemotaxis protein (MCP) signaling domain"/>
    <property type="match status" value="1"/>
</dbReference>
<dbReference type="PRINTS" id="PR00260">
    <property type="entry name" value="CHEMTRNSDUCR"/>
</dbReference>
<dbReference type="Pfam" id="PF00015">
    <property type="entry name" value="MCPsignal"/>
    <property type="match status" value="1"/>
</dbReference>
<evidence type="ECO:0000259" key="6">
    <source>
        <dbReference type="PROSITE" id="PS50885"/>
    </source>
</evidence>
<evidence type="ECO:0000256" key="4">
    <source>
        <dbReference type="SAM" id="Phobius"/>
    </source>
</evidence>
<proteinExistence type="inferred from homology"/>
<keyword evidence="4" id="KW-1133">Transmembrane helix</keyword>
<dbReference type="InterPro" id="IPR004090">
    <property type="entry name" value="Chemotax_Me-accpt_rcpt"/>
</dbReference>
<evidence type="ECO:0000256" key="1">
    <source>
        <dbReference type="ARBA" id="ARBA00023224"/>
    </source>
</evidence>
<dbReference type="PANTHER" id="PTHR32089:SF120">
    <property type="entry name" value="METHYL-ACCEPTING CHEMOTAXIS PROTEIN TLPQ"/>
    <property type="match status" value="1"/>
</dbReference>
<dbReference type="RefSeq" id="WP_171473005.1">
    <property type="nucleotide sequence ID" value="NZ_CP053452.2"/>
</dbReference>
<evidence type="ECO:0000259" key="5">
    <source>
        <dbReference type="PROSITE" id="PS50111"/>
    </source>
</evidence>
<dbReference type="SMART" id="SM00283">
    <property type="entry name" value="MA"/>
    <property type="match status" value="1"/>
</dbReference>
<evidence type="ECO:0000256" key="2">
    <source>
        <dbReference type="ARBA" id="ARBA00029447"/>
    </source>
</evidence>
<dbReference type="AlphaFoldDB" id="A0A6M5YW02"/>
<gene>
    <name evidence="7" type="ORF">FTUN_5257</name>
</gene>
<name>A0A6M5YW02_9BACT</name>
<dbReference type="Gene3D" id="1.10.287.950">
    <property type="entry name" value="Methyl-accepting chemotaxis protein"/>
    <property type="match status" value="1"/>
</dbReference>
<dbReference type="PANTHER" id="PTHR32089">
    <property type="entry name" value="METHYL-ACCEPTING CHEMOTAXIS PROTEIN MCPB"/>
    <property type="match status" value="1"/>
</dbReference>
<dbReference type="GO" id="GO:0016020">
    <property type="term" value="C:membrane"/>
    <property type="evidence" value="ECO:0007669"/>
    <property type="project" value="InterPro"/>
</dbReference>
<dbReference type="PROSITE" id="PS50111">
    <property type="entry name" value="CHEMOTAXIS_TRANSDUC_2"/>
    <property type="match status" value="1"/>
</dbReference>
<feature type="domain" description="Methyl-accepting transducer" evidence="5">
    <location>
        <begin position="279"/>
        <end position="515"/>
    </location>
</feature>
<dbReference type="KEGG" id="ftj:FTUN_5257"/>
<keyword evidence="7" id="KW-0675">Receptor</keyword>
<accession>A0A6M5YW02</accession>
<dbReference type="SMART" id="SM00304">
    <property type="entry name" value="HAMP"/>
    <property type="match status" value="1"/>
</dbReference>
<dbReference type="EMBL" id="CP053452">
    <property type="protein sequence ID" value="QJW97680.1"/>
    <property type="molecule type" value="Genomic_DNA"/>
</dbReference>
<protein>
    <submittedName>
        <fullName evidence="7">Methyl-accepting chemotaxis protein I (Serine chemoreceptor protein)</fullName>
    </submittedName>
</protein>
<keyword evidence="1 3" id="KW-0807">Transducer</keyword>
<dbReference type="GO" id="GO:0007165">
    <property type="term" value="P:signal transduction"/>
    <property type="evidence" value="ECO:0007669"/>
    <property type="project" value="UniProtKB-KW"/>
</dbReference>
<comment type="similarity">
    <text evidence="2">Belongs to the methyl-accepting chemotaxis (MCP) protein family.</text>
</comment>
<dbReference type="GO" id="GO:0004888">
    <property type="term" value="F:transmembrane signaling receptor activity"/>
    <property type="evidence" value="ECO:0007669"/>
    <property type="project" value="InterPro"/>
</dbReference>
<keyword evidence="8" id="KW-1185">Reference proteome</keyword>